<feature type="transmembrane region" description="Helical" evidence="2">
    <location>
        <begin position="54"/>
        <end position="83"/>
    </location>
</feature>
<dbReference type="Pfam" id="PF11361">
    <property type="entry name" value="DUF3159"/>
    <property type="match status" value="1"/>
</dbReference>
<proteinExistence type="predicted"/>
<sequence length="300" mass="31405">MSHPHEPAGAPPAGPLPAAPGAEDGAGQAAARTRPTLWDQLGGPMGMVDSGLPVVVFVIVNAFAGLGWAIGSSLACGAVIAAWRLIRRKPVMQAIGGLIGVGVAAFIAYRTGSAKGYFLFGIWSFVVYGAGLVLSILVRWPLVGVVWEGLNGRGMRWRQDRSLVRRYDAATAVWVLVFVIRFVVQRWLYDTDKVGWLATARLVMGYPMWFLAIVATVLIVGSAAGMHLPWRRRAAGATASTTASSTGTTTASTTVSSTGSTTGAGAAALSGAEPPEQGRHSAVETRRPGDIRPRPATGTD</sequence>
<evidence type="ECO:0000256" key="1">
    <source>
        <dbReference type="SAM" id="MobiDB-lite"/>
    </source>
</evidence>
<feature type="region of interest" description="Disordered" evidence="1">
    <location>
        <begin position="237"/>
        <end position="300"/>
    </location>
</feature>
<feature type="compositionally biased region" description="Pro residues" evidence="1">
    <location>
        <begin position="9"/>
        <end position="18"/>
    </location>
</feature>
<feature type="region of interest" description="Disordered" evidence="1">
    <location>
        <begin position="1"/>
        <end position="26"/>
    </location>
</feature>
<keyword evidence="2" id="KW-0472">Membrane</keyword>
<comment type="caution">
    <text evidence="3">The sequence shown here is derived from an EMBL/GenBank/DDBJ whole genome shotgun (WGS) entry which is preliminary data.</text>
</comment>
<evidence type="ECO:0000313" key="3">
    <source>
        <dbReference type="EMBL" id="GGM12070.1"/>
    </source>
</evidence>
<dbReference type="AlphaFoldDB" id="A0A917T5N3"/>
<dbReference type="EMBL" id="BMNA01000009">
    <property type="protein sequence ID" value="GGM12070.1"/>
    <property type="molecule type" value="Genomic_DNA"/>
</dbReference>
<gene>
    <name evidence="3" type="ORF">GCM10011594_34880</name>
</gene>
<protein>
    <recommendedName>
        <fullName evidence="5">DUF3159 domain-containing protein</fullName>
    </recommendedName>
</protein>
<keyword evidence="2" id="KW-0812">Transmembrane</keyword>
<feature type="transmembrane region" description="Helical" evidence="2">
    <location>
        <begin position="208"/>
        <end position="228"/>
    </location>
</feature>
<evidence type="ECO:0000313" key="4">
    <source>
        <dbReference type="Proteomes" id="UP000655208"/>
    </source>
</evidence>
<feature type="transmembrane region" description="Helical" evidence="2">
    <location>
        <begin position="121"/>
        <end position="147"/>
    </location>
</feature>
<keyword evidence="4" id="KW-1185">Reference proteome</keyword>
<dbReference type="RefSeq" id="WP_229674565.1">
    <property type="nucleotide sequence ID" value="NZ_BMNA01000009.1"/>
</dbReference>
<feature type="transmembrane region" description="Helical" evidence="2">
    <location>
        <begin position="90"/>
        <end position="109"/>
    </location>
</feature>
<keyword evidence="2" id="KW-1133">Transmembrane helix</keyword>
<name>A0A917T5N3_9ACTN</name>
<feature type="compositionally biased region" description="Low complexity" evidence="1">
    <location>
        <begin position="237"/>
        <end position="272"/>
    </location>
</feature>
<feature type="compositionally biased region" description="Basic and acidic residues" evidence="1">
    <location>
        <begin position="276"/>
        <end position="293"/>
    </location>
</feature>
<feature type="transmembrane region" description="Helical" evidence="2">
    <location>
        <begin position="167"/>
        <end position="188"/>
    </location>
</feature>
<dbReference type="Proteomes" id="UP000655208">
    <property type="component" value="Unassembled WGS sequence"/>
</dbReference>
<accession>A0A917T5N3</accession>
<evidence type="ECO:0000256" key="2">
    <source>
        <dbReference type="SAM" id="Phobius"/>
    </source>
</evidence>
<organism evidence="3 4">
    <name type="scientific">Nakamurella endophytica</name>
    <dbReference type="NCBI Taxonomy" id="1748367"/>
    <lineage>
        <taxon>Bacteria</taxon>
        <taxon>Bacillati</taxon>
        <taxon>Actinomycetota</taxon>
        <taxon>Actinomycetes</taxon>
        <taxon>Nakamurellales</taxon>
        <taxon>Nakamurellaceae</taxon>
        <taxon>Nakamurella</taxon>
    </lineage>
</organism>
<dbReference type="InterPro" id="IPR016566">
    <property type="entry name" value="UCP010219"/>
</dbReference>
<evidence type="ECO:0008006" key="5">
    <source>
        <dbReference type="Google" id="ProtNLM"/>
    </source>
</evidence>
<reference evidence="3" key="1">
    <citation type="journal article" date="2014" name="Int. J. Syst. Evol. Microbiol.">
        <title>Complete genome sequence of Corynebacterium casei LMG S-19264T (=DSM 44701T), isolated from a smear-ripened cheese.</title>
        <authorList>
            <consortium name="US DOE Joint Genome Institute (JGI-PGF)"/>
            <person name="Walter F."/>
            <person name="Albersmeier A."/>
            <person name="Kalinowski J."/>
            <person name="Ruckert C."/>
        </authorList>
    </citation>
    <scope>NUCLEOTIDE SEQUENCE</scope>
    <source>
        <strain evidence="3">CGMCC 4.7308</strain>
    </source>
</reference>
<reference evidence="3" key="2">
    <citation type="submission" date="2020-09" db="EMBL/GenBank/DDBJ databases">
        <authorList>
            <person name="Sun Q."/>
            <person name="Zhou Y."/>
        </authorList>
    </citation>
    <scope>NUCLEOTIDE SEQUENCE</scope>
    <source>
        <strain evidence="3">CGMCC 4.7308</strain>
    </source>
</reference>